<organism evidence="6 7">
    <name type="scientific">Candidatus Galligastranaerophilus intestinavium</name>
    <dbReference type="NCBI Taxonomy" id="2840836"/>
    <lineage>
        <taxon>Bacteria</taxon>
        <taxon>Candidatus Galligastranaerophilus</taxon>
    </lineage>
</organism>
<name>A0A9D1FJN9_9BACT</name>
<dbReference type="Gene3D" id="3.40.50.2300">
    <property type="match status" value="1"/>
</dbReference>
<dbReference type="PROSITE" id="PS50110">
    <property type="entry name" value="RESPONSE_REGULATORY"/>
    <property type="match status" value="1"/>
</dbReference>
<reference evidence="6" key="1">
    <citation type="submission" date="2020-10" db="EMBL/GenBank/DDBJ databases">
        <authorList>
            <person name="Gilroy R."/>
        </authorList>
    </citation>
    <scope>NUCLEOTIDE SEQUENCE</scope>
    <source>
        <strain evidence="6">CHK152-2871</strain>
    </source>
</reference>
<evidence type="ECO:0000256" key="2">
    <source>
        <dbReference type="ARBA" id="ARBA00023012"/>
    </source>
</evidence>
<dbReference type="InterPro" id="IPR000160">
    <property type="entry name" value="GGDEF_dom"/>
</dbReference>
<feature type="domain" description="GGDEF" evidence="5">
    <location>
        <begin position="334"/>
        <end position="463"/>
    </location>
</feature>
<evidence type="ECO:0000259" key="5">
    <source>
        <dbReference type="PROSITE" id="PS50887"/>
    </source>
</evidence>
<evidence type="ECO:0000256" key="1">
    <source>
        <dbReference type="ARBA" id="ARBA00022553"/>
    </source>
</evidence>
<dbReference type="AlphaFoldDB" id="A0A9D1FJN9"/>
<dbReference type="SUPFAM" id="SSF55073">
    <property type="entry name" value="Nucleotide cyclase"/>
    <property type="match status" value="1"/>
</dbReference>
<dbReference type="SUPFAM" id="SSF52172">
    <property type="entry name" value="CheY-like"/>
    <property type="match status" value="1"/>
</dbReference>
<reference evidence="6" key="2">
    <citation type="journal article" date="2021" name="PeerJ">
        <title>Extensive microbial diversity within the chicken gut microbiome revealed by metagenomics and culture.</title>
        <authorList>
            <person name="Gilroy R."/>
            <person name="Ravi A."/>
            <person name="Getino M."/>
            <person name="Pursley I."/>
            <person name="Horton D.L."/>
            <person name="Alikhan N.F."/>
            <person name="Baker D."/>
            <person name="Gharbi K."/>
            <person name="Hall N."/>
            <person name="Watson M."/>
            <person name="Adriaenssens E.M."/>
            <person name="Foster-Nyarko E."/>
            <person name="Jarju S."/>
            <person name="Secka A."/>
            <person name="Antonio M."/>
            <person name="Oren A."/>
            <person name="Chaudhuri R.R."/>
            <person name="La Ragione R."/>
            <person name="Hildebrand F."/>
            <person name="Pallen M.J."/>
        </authorList>
    </citation>
    <scope>NUCLEOTIDE SEQUENCE</scope>
    <source>
        <strain evidence="6">CHK152-2871</strain>
    </source>
</reference>
<dbReference type="PANTHER" id="PTHR44591">
    <property type="entry name" value="STRESS RESPONSE REGULATOR PROTEIN 1"/>
    <property type="match status" value="1"/>
</dbReference>
<dbReference type="GO" id="GO:0000160">
    <property type="term" value="P:phosphorelay signal transduction system"/>
    <property type="evidence" value="ECO:0007669"/>
    <property type="project" value="UniProtKB-KW"/>
</dbReference>
<comment type="caution">
    <text evidence="6">The sequence shown here is derived from an EMBL/GenBank/DDBJ whole genome shotgun (WGS) entry which is preliminary data.</text>
</comment>
<dbReference type="Pfam" id="PF00990">
    <property type="entry name" value="GGDEF"/>
    <property type="match status" value="1"/>
</dbReference>
<dbReference type="InterPro" id="IPR050595">
    <property type="entry name" value="Bact_response_regulator"/>
</dbReference>
<accession>A0A9D1FJN9</accession>
<gene>
    <name evidence="6" type="ORF">IAA86_06915</name>
</gene>
<dbReference type="NCBIfam" id="TIGR00254">
    <property type="entry name" value="GGDEF"/>
    <property type="match status" value="1"/>
</dbReference>
<dbReference type="Gene3D" id="3.30.70.270">
    <property type="match status" value="1"/>
</dbReference>
<dbReference type="Proteomes" id="UP000886865">
    <property type="component" value="Unassembled WGS sequence"/>
</dbReference>
<dbReference type="InterPro" id="IPR029787">
    <property type="entry name" value="Nucleotide_cyclase"/>
</dbReference>
<evidence type="ECO:0000313" key="7">
    <source>
        <dbReference type="Proteomes" id="UP000886865"/>
    </source>
</evidence>
<evidence type="ECO:0000313" key="6">
    <source>
        <dbReference type="EMBL" id="HIS74733.1"/>
    </source>
</evidence>
<protein>
    <submittedName>
        <fullName evidence="6">Response regulator</fullName>
    </submittedName>
</protein>
<dbReference type="InterPro" id="IPR043128">
    <property type="entry name" value="Rev_trsase/Diguanyl_cyclase"/>
</dbReference>
<dbReference type="InterPro" id="IPR011006">
    <property type="entry name" value="CheY-like_superfamily"/>
</dbReference>
<dbReference type="CDD" id="cd00156">
    <property type="entry name" value="REC"/>
    <property type="match status" value="1"/>
</dbReference>
<dbReference type="Pfam" id="PF00072">
    <property type="entry name" value="Response_reg"/>
    <property type="match status" value="1"/>
</dbReference>
<evidence type="ECO:0000259" key="4">
    <source>
        <dbReference type="PROSITE" id="PS50110"/>
    </source>
</evidence>
<feature type="domain" description="Response regulatory" evidence="4">
    <location>
        <begin position="4"/>
        <end position="120"/>
    </location>
</feature>
<dbReference type="PANTHER" id="PTHR44591:SF14">
    <property type="entry name" value="PROTEIN PILG"/>
    <property type="match status" value="1"/>
</dbReference>
<dbReference type="EMBL" id="DVJQ01000058">
    <property type="protein sequence ID" value="HIS74733.1"/>
    <property type="molecule type" value="Genomic_DNA"/>
</dbReference>
<dbReference type="SMART" id="SM00448">
    <property type="entry name" value="REC"/>
    <property type="match status" value="1"/>
</dbReference>
<keyword evidence="2" id="KW-0902">Two-component regulatory system</keyword>
<keyword evidence="1 3" id="KW-0597">Phosphoprotein</keyword>
<dbReference type="PROSITE" id="PS50887">
    <property type="entry name" value="GGDEF"/>
    <property type="match status" value="1"/>
</dbReference>
<sequence>MAKKVLIIDDSIDEANAVVRIFEKSGYSALCTSDTFGALGIVYKEAPDLIILDILMPELGGYELCRMIKADEIAKNIPIVMYSKLDKNIDKFWAFRSGANAFVNKGELSQELLNVCAETIKKMPVSLEIKGKLLSVKSRTEINPSVPAKDDLVKDFAAIKEIDAEGDILALKILGTIRRYFKYDCAMLTFKDSEQEGTLFFDTGSLILDNEVFDEIKHTVAMKNPKINVILQKDEKTNTVADISDFFVKYEYEINVDSNIVGYLHLYAINNLNSSQLKLLSTIKDLVEHIMRLRYFRVSNKGAKSSANPRKLYTQLDFDRILSYECNWHRRNNAPLCLAFVEVDSIESIQNSYGNQYTDLLLAKISNFLTGCLGDGDFIYRNDENIFVILMTNSDYQSAYKKLEYLVEKIKEKSSSLSDEEHIKVKAAALVLDDKYKNHYEYIDALYDTLDVLRHSKDDILLK</sequence>
<proteinExistence type="predicted"/>
<feature type="modified residue" description="4-aspartylphosphate" evidence="3">
    <location>
        <position position="53"/>
    </location>
</feature>
<dbReference type="InterPro" id="IPR001789">
    <property type="entry name" value="Sig_transdc_resp-reg_receiver"/>
</dbReference>
<evidence type="ECO:0000256" key="3">
    <source>
        <dbReference type="PROSITE-ProRule" id="PRU00169"/>
    </source>
</evidence>